<evidence type="ECO:0000256" key="7">
    <source>
        <dbReference type="SAM" id="Phobius"/>
    </source>
</evidence>
<proteinExistence type="predicted"/>
<comment type="caution">
    <text evidence="9">The sequence shown here is derived from an EMBL/GenBank/DDBJ whole genome shotgun (WGS) entry which is preliminary data.</text>
</comment>
<dbReference type="GO" id="GO:0009244">
    <property type="term" value="P:lipopolysaccharide core region biosynthetic process"/>
    <property type="evidence" value="ECO:0007669"/>
    <property type="project" value="TreeGrafter"/>
</dbReference>
<dbReference type="EMBL" id="LOMY01000087">
    <property type="protein sequence ID" value="OCQ52404.1"/>
    <property type="molecule type" value="Genomic_DNA"/>
</dbReference>
<dbReference type="PANTHER" id="PTHR30443:SF0">
    <property type="entry name" value="PHOSPHOETHANOLAMINE TRANSFERASE EPTA"/>
    <property type="match status" value="1"/>
</dbReference>
<keyword evidence="10" id="KW-1185">Reference proteome</keyword>
<evidence type="ECO:0000313" key="10">
    <source>
        <dbReference type="Proteomes" id="UP000093476"/>
    </source>
</evidence>
<keyword evidence="3 9" id="KW-0808">Transferase</keyword>
<gene>
    <name evidence="9" type="primary">eptC</name>
    <name evidence="9" type="ORF">Ppb6_02478</name>
</gene>
<dbReference type="Proteomes" id="UP000093476">
    <property type="component" value="Unassembled WGS sequence"/>
</dbReference>
<dbReference type="GO" id="GO:0005886">
    <property type="term" value="C:plasma membrane"/>
    <property type="evidence" value="ECO:0007669"/>
    <property type="project" value="UniProtKB-SubCell"/>
</dbReference>
<feature type="transmembrane region" description="Helical" evidence="7">
    <location>
        <begin position="82"/>
        <end position="104"/>
    </location>
</feature>
<dbReference type="PANTHER" id="PTHR30443">
    <property type="entry name" value="INNER MEMBRANE PROTEIN"/>
    <property type="match status" value="1"/>
</dbReference>
<dbReference type="InterPro" id="IPR058130">
    <property type="entry name" value="PEA_transf_C"/>
</dbReference>
<feature type="domain" description="Sulfatase N-terminal" evidence="8">
    <location>
        <begin position="247"/>
        <end position="475"/>
    </location>
</feature>
<evidence type="ECO:0000256" key="2">
    <source>
        <dbReference type="ARBA" id="ARBA00022475"/>
    </source>
</evidence>
<comment type="subcellular location">
    <subcellularLocation>
        <location evidence="1">Cell membrane</location>
        <topology evidence="1">Multi-pass membrane protein</topology>
    </subcellularLocation>
</comment>
<keyword evidence="2" id="KW-1003">Cell membrane</keyword>
<keyword evidence="6 7" id="KW-0472">Membrane</keyword>
<dbReference type="Gene3D" id="3.40.720.10">
    <property type="entry name" value="Alkaline Phosphatase, subunit A"/>
    <property type="match status" value="1"/>
</dbReference>
<dbReference type="PATRIC" id="fig|286156.4.peg.2800"/>
<evidence type="ECO:0000256" key="1">
    <source>
        <dbReference type="ARBA" id="ARBA00004651"/>
    </source>
</evidence>
<evidence type="ECO:0000313" key="9">
    <source>
        <dbReference type="EMBL" id="OCQ52404.1"/>
    </source>
</evidence>
<dbReference type="InterPro" id="IPR017850">
    <property type="entry name" value="Alkaline_phosphatase_core_sf"/>
</dbReference>
<dbReference type="InterPro" id="IPR000917">
    <property type="entry name" value="Sulfatase_N"/>
</dbReference>
<name>A0A1C0U3A0_9GAMM</name>
<feature type="transmembrane region" description="Helical" evidence="7">
    <location>
        <begin position="58"/>
        <end position="75"/>
    </location>
</feature>
<dbReference type="STRING" id="286156.Ppb6_02478"/>
<dbReference type="Pfam" id="PF00884">
    <property type="entry name" value="Sulfatase"/>
    <property type="match status" value="1"/>
</dbReference>
<dbReference type="GO" id="GO:0016776">
    <property type="term" value="F:phosphotransferase activity, phosphate group as acceptor"/>
    <property type="evidence" value="ECO:0007669"/>
    <property type="project" value="TreeGrafter"/>
</dbReference>
<reference evidence="9 10" key="1">
    <citation type="submission" date="2015-12" db="EMBL/GenBank/DDBJ databases">
        <title>Genome comparisons provide insights into the role of secondary metabolites in the pathogenic phase of the Photorhabdus life cycle.</title>
        <authorList>
            <person name="Tobias N.J."/>
            <person name="Mishra B."/>
            <person name="Gupta D.K."/>
            <person name="Thines M."/>
            <person name="Stinear T.P."/>
            <person name="Bode H.B."/>
        </authorList>
    </citation>
    <scope>NUCLEOTIDE SEQUENCE [LARGE SCALE GENOMIC DNA]</scope>
    <source>
        <strain evidence="9 10">PB68.1</strain>
    </source>
</reference>
<feature type="transmembrane region" description="Helical" evidence="7">
    <location>
        <begin position="31"/>
        <end position="52"/>
    </location>
</feature>
<evidence type="ECO:0000256" key="4">
    <source>
        <dbReference type="ARBA" id="ARBA00022692"/>
    </source>
</evidence>
<accession>A0A1C0U3A0</accession>
<feature type="transmembrane region" description="Helical" evidence="7">
    <location>
        <begin position="124"/>
        <end position="150"/>
    </location>
</feature>
<evidence type="ECO:0000256" key="5">
    <source>
        <dbReference type="ARBA" id="ARBA00022989"/>
    </source>
</evidence>
<protein>
    <submittedName>
        <fullName evidence="9">Phosphoethanolamine transferase EptC</fullName>
        <ecNumber evidence="9">2.7.-.-</ecNumber>
    </submittedName>
</protein>
<dbReference type="AlphaFoldDB" id="A0A1C0U3A0"/>
<sequence>MLWRQSAKEGIIMHTLFFIKRNNMKLIDRRYYKYILAIVIGLGLTYLLNPFIFQKDSSIPHLSTFSLLLSIFLLIKEKNKILNSIGGVLLFFLLIQINYSLVFGERISVSVLDSFVETNKKESLSMVSHLFFIMLLPAIIVTIALSYLIIKKTRNIHYHISFKALPIFVFFTTFYLSVSAIDKQLLSDIKEDDKTVGRFIRDRYPAVIGDFAYLYISRNSNDKYADISEINKFNDSIIGKKNNDIDNIIFIIGESSLSTHYSAYGYELNTTPNMHNIFSSNGGCIINNAHSSAPITRNSISMSLAFHTPESEENLFKNKSIIEMAKSNGYKTYWLGSQELDGLHASKYGFIAKKSDIIKLTNYKDDNLSTLLRNVLSDNEEKRFIVIHLHGSHMPYKNYDNDDKLALPNADKYDLTIHYTDRVIKNIYEAINKKNINYSLIYTSDHGEIINKGHGYQKGREQYLVPFMYKSNNHQYNCQFIESFKNKDGYLSGLMNKYILSELTGYNIEPSILNKEKNNDRVLTADESILPFSQIE</sequence>
<dbReference type="EC" id="2.7.-.-" evidence="9"/>
<organism evidence="9 10">
    <name type="scientific">Photorhabdus australis subsp. thailandensis</name>
    <dbReference type="NCBI Taxonomy" id="2805096"/>
    <lineage>
        <taxon>Bacteria</taxon>
        <taxon>Pseudomonadati</taxon>
        <taxon>Pseudomonadota</taxon>
        <taxon>Gammaproteobacteria</taxon>
        <taxon>Enterobacterales</taxon>
        <taxon>Morganellaceae</taxon>
        <taxon>Photorhabdus</taxon>
    </lineage>
</organism>
<keyword evidence="5 7" id="KW-1133">Transmembrane helix</keyword>
<keyword evidence="4 7" id="KW-0812">Transmembrane</keyword>
<evidence type="ECO:0000256" key="3">
    <source>
        <dbReference type="ARBA" id="ARBA00022679"/>
    </source>
</evidence>
<dbReference type="InterPro" id="IPR040423">
    <property type="entry name" value="PEA_transferase"/>
</dbReference>
<dbReference type="SUPFAM" id="SSF53649">
    <property type="entry name" value="Alkaline phosphatase-like"/>
    <property type="match status" value="1"/>
</dbReference>
<evidence type="ECO:0000256" key="6">
    <source>
        <dbReference type="ARBA" id="ARBA00023136"/>
    </source>
</evidence>
<dbReference type="CDD" id="cd16017">
    <property type="entry name" value="LptA"/>
    <property type="match status" value="1"/>
</dbReference>
<feature type="transmembrane region" description="Helical" evidence="7">
    <location>
        <begin position="162"/>
        <end position="181"/>
    </location>
</feature>
<evidence type="ECO:0000259" key="8">
    <source>
        <dbReference type="Pfam" id="PF00884"/>
    </source>
</evidence>